<proteinExistence type="predicted"/>
<protein>
    <submittedName>
        <fullName evidence="2">Uncharacterized protein</fullName>
    </submittedName>
</protein>
<keyword evidence="1" id="KW-0472">Membrane</keyword>
<sequence length="371" mass="44503">MILQEWKPTVIIIAVSFFGLFFLGILYWFIKKKRLQNLTSQIDETQISTLPSSTKQDQPEDRKERQKLQDKLWRALEDISKLIRSRQFSQAQNKLEDINKIALQNQFFGILTEIKLKLNICNRNLQLQARQDELWEKFEDGNIAESYIELFELSETTQAEGKKQWIHPYISSQLLAKVKRIGEEFKKDKDHTRQLIERFSEMILEEKFYVTQNRLNITKEICINLKFREFIPEIELLLKKSKININFLEEYNKNKEVYHAGKLRLSYNGMDILERKSKFAKFKPLLVESLALKVFILFQQIRQELKVHKTALEQTLKEVYRMINRQEFEKAKITLAEATIEARQYDFYGIIRDIEYQLREIKKFESQIKDR</sequence>
<gene>
    <name evidence="2" type="ORF">NEF87_002935</name>
</gene>
<keyword evidence="3" id="KW-1185">Reference proteome</keyword>
<keyword evidence="1" id="KW-1133">Transmembrane helix</keyword>
<dbReference type="Proteomes" id="UP001208689">
    <property type="component" value="Chromosome"/>
</dbReference>
<accession>A0ABY6HT06</accession>
<feature type="transmembrane region" description="Helical" evidence="1">
    <location>
        <begin position="6"/>
        <end position="30"/>
    </location>
</feature>
<evidence type="ECO:0000256" key="1">
    <source>
        <dbReference type="SAM" id="Phobius"/>
    </source>
</evidence>
<evidence type="ECO:0000313" key="2">
    <source>
        <dbReference type="EMBL" id="UYP46650.1"/>
    </source>
</evidence>
<keyword evidence="1" id="KW-0812">Transmembrane</keyword>
<name>A0ABY6HT06_9ARCH</name>
<dbReference type="EMBL" id="CP104013">
    <property type="protein sequence ID" value="UYP46650.1"/>
    <property type="molecule type" value="Genomic_DNA"/>
</dbReference>
<reference evidence="2" key="1">
    <citation type="submission" date="2022-09" db="EMBL/GenBank/DDBJ databases">
        <title>Actin cytoskeleton and complex cell architecture in an #Asgard archaeon.</title>
        <authorList>
            <person name="Ponce Toledo R.I."/>
            <person name="Schleper C."/>
            <person name="Rodrigues Oliveira T."/>
            <person name="Wollweber F."/>
            <person name="Xu J."/>
            <person name="Rittmann S."/>
            <person name="Klingl A."/>
            <person name="Pilhofer M."/>
        </authorList>
    </citation>
    <scope>NUCLEOTIDE SEQUENCE</scope>
    <source>
        <strain evidence="2">B-35</strain>
    </source>
</reference>
<evidence type="ECO:0000313" key="3">
    <source>
        <dbReference type="Proteomes" id="UP001208689"/>
    </source>
</evidence>
<organism evidence="2 3">
    <name type="scientific">Candidatus Lokiarchaeum ossiferum</name>
    <dbReference type="NCBI Taxonomy" id="2951803"/>
    <lineage>
        <taxon>Archaea</taxon>
        <taxon>Promethearchaeati</taxon>
        <taxon>Promethearchaeota</taxon>
        <taxon>Promethearchaeia</taxon>
        <taxon>Promethearchaeales</taxon>
        <taxon>Promethearchaeaceae</taxon>
        <taxon>Candidatus Lokiarchaeum</taxon>
    </lineage>
</organism>